<feature type="region of interest" description="Disordered" evidence="1">
    <location>
        <begin position="211"/>
        <end position="287"/>
    </location>
</feature>
<sequence length="529" mass="55117">MLELSLTFLTSLTTIIAVVMATIFFCCWGKRGSVDVEDKPAKEAAAVSQGESPAVSAAPDKAGENGATHANSPVNIVVDSSELGDFSAVSRETDILRSYRKPPPPKNRARQSRAPRALLKSSTENLDIFTELSEDSRSLSLGLPLTDTSLEDRPSRPDSAAPSEGSPTLRPRPLADDSPDGGGPRREDVRSSMLADIEQTLAALHLRAEQGDKDGHTDGEKNALSAHTKAASVSSLTSAGAERDAQSPPRGPSPLLTHKVGPPVSPKPAARKTILTNLRSSDEVKADGKEINVLLKAEATVCALQNNSSLEATTADTLGSDSNGPESTDNEVSADVVTSAENPENSESKQGNLPNETDNLSSPSEENPSSSVTESKLSDPAAHSPTEDNDTPPAESATLPESDSKLARSDSENGDAPKRPPSMYDNLEDNEDANTATGDEAQAPDTEKTPGDHAGSSAADVPELPSEAGDKAPSPADGETSSDQGDLDGSDQAAASREEQAGKGKTSRIPVRAGSKPRSTPPKQEEGSN</sequence>
<feature type="region of interest" description="Disordered" evidence="1">
    <location>
        <begin position="94"/>
        <end position="119"/>
    </location>
</feature>
<protein>
    <submittedName>
        <fullName evidence="2">Uncharacterized protein</fullName>
    </submittedName>
</protein>
<name>A0A3S1CET3_ELYCH</name>
<comment type="caution">
    <text evidence="2">The sequence shown here is derived from an EMBL/GenBank/DDBJ whole genome shotgun (WGS) entry which is preliminary data.</text>
</comment>
<gene>
    <name evidence="2" type="ORF">EGW08_001530</name>
</gene>
<dbReference type="OrthoDB" id="6161408at2759"/>
<dbReference type="AlphaFoldDB" id="A0A3S1CET3"/>
<organism evidence="2 3">
    <name type="scientific">Elysia chlorotica</name>
    <name type="common">Eastern emerald elysia</name>
    <name type="synonym">Sea slug</name>
    <dbReference type="NCBI Taxonomy" id="188477"/>
    <lineage>
        <taxon>Eukaryota</taxon>
        <taxon>Metazoa</taxon>
        <taxon>Spiralia</taxon>
        <taxon>Lophotrochozoa</taxon>
        <taxon>Mollusca</taxon>
        <taxon>Gastropoda</taxon>
        <taxon>Heterobranchia</taxon>
        <taxon>Euthyneura</taxon>
        <taxon>Panpulmonata</taxon>
        <taxon>Sacoglossa</taxon>
        <taxon>Placobranchoidea</taxon>
        <taxon>Plakobranchidae</taxon>
        <taxon>Elysia</taxon>
    </lineage>
</organism>
<feature type="compositionally biased region" description="Low complexity" evidence="1">
    <location>
        <begin position="361"/>
        <end position="375"/>
    </location>
</feature>
<evidence type="ECO:0000256" key="1">
    <source>
        <dbReference type="SAM" id="MobiDB-lite"/>
    </source>
</evidence>
<feature type="compositionally biased region" description="Polar residues" evidence="1">
    <location>
        <begin position="309"/>
        <end position="331"/>
    </location>
</feature>
<reference evidence="2 3" key="1">
    <citation type="submission" date="2019-01" db="EMBL/GenBank/DDBJ databases">
        <title>A draft genome assembly of the solar-powered sea slug Elysia chlorotica.</title>
        <authorList>
            <person name="Cai H."/>
            <person name="Li Q."/>
            <person name="Fang X."/>
            <person name="Li J."/>
            <person name="Curtis N.E."/>
            <person name="Altenburger A."/>
            <person name="Shibata T."/>
            <person name="Feng M."/>
            <person name="Maeda T."/>
            <person name="Schwartz J.A."/>
            <person name="Shigenobu S."/>
            <person name="Lundholm N."/>
            <person name="Nishiyama T."/>
            <person name="Yang H."/>
            <person name="Hasebe M."/>
            <person name="Li S."/>
            <person name="Pierce S.K."/>
            <person name="Wang J."/>
        </authorList>
    </citation>
    <scope>NUCLEOTIDE SEQUENCE [LARGE SCALE GENOMIC DNA]</scope>
    <source>
        <strain evidence="2">EC2010</strain>
        <tissue evidence="2">Whole organism of an adult</tissue>
    </source>
</reference>
<proteinExistence type="predicted"/>
<evidence type="ECO:0000313" key="2">
    <source>
        <dbReference type="EMBL" id="RUS90726.1"/>
    </source>
</evidence>
<feature type="compositionally biased region" description="Basic and acidic residues" evidence="1">
    <location>
        <begin position="211"/>
        <end position="221"/>
    </location>
</feature>
<keyword evidence="3" id="KW-1185">Reference proteome</keyword>
<feature type="region of interest" description="Disordered" evidence="1">
    <location>
        <begin position="135"/>
        <end position="188"/>
    </location>
</feature>
<feature type="region of interest" description="Disordered" evidence="1">
    <location>
        <begin position="45"/>
        <end position="72"/>
    </location>
</feature>
<feature type="compositionally biased region" description="Polar residues" evidence="1">
    <location>
        <begin position="339"/>
        <end position="360"/>
    </location>
</feature>
<feature type="region of interest" description="Disordered" evidence="1">
    <location>
        <begin position="309"/>
        <end position="529"/>
    </location>
</feature>
<dbReference type="EMBL" id="RQTK01000026">
    <property type="protein sequence ID" value="RUS90726.1"/>
    <property type="molecule type" value="Genomic_DNA"/>
</dbReference>
<dbReference type="Proteomes" id="UP000271974">
    <property type="component" value="Unassembled WGS sequence"/>
</dbReference>
<feature type="compositionally biased region" description="Basic and acidic residues" evidence="1">
    <location>
        <begin position="402"/>
        <end position="418"/>
    </location>
</feature>
<accession>A0A3S1CET3</accession>
<evidence type="ECO:0000313" key="3">
    <source>
        <dbReference type="Proteomes" id="UP000271974"/>
    </source>
</evidence>